<evidence type="ECO:0000313" key="1">
    <source>
        <dbReference type="EMBL" id="GAA0387282.1"/>
    </source>
</evidence>
<evidence type="ECO:0000313" key="2">
    <source>
        <dbReference type="Proteomes" id="UP001500791"/>
    </source>
</evidence>
<dbReference type="EMBL" id="BAAAEJ010000005">
    <property type="protein sequence ID" value="GAA0387282.1"/>
    <property type="molecule type" value="Genomic_DNA"/>
</dbReference>
<proteinExistence type="predicted"/>
<sequence length="55" mass="5820">MVPVLMLCALQKESQIAKDVASAVQTARAPRPALALAGAFRGYDPRSGEYTGENV</sequence>
<comment type="caution">
    <text evidence="1">The sequence shown here is derived from an EMBL/GenBank/DDBJ whole genome shotgun (WGS) entry which is preliminary data.</text>
</comment>
<dbReference type="Proteomes" id="UP001500791">
    <property type="component" value="Unassembled WGS sequence"/>
</dbReference>
<protein>
    <submittedName>
        <fullName evidence="1">Uncharacterized protein</fullName>
    </submittedName>
</protein>
<reference evidence="1 2" key="1">
    <citation type="journal article" date="2019" name="Int. J. Syst. Evol. Microbiol.">
        <title>The Global Catalogue of Microorganisms (GCM) 10K type strain sequencing project: providing services to taxonomists for standard genome sequencing and annotation.</title>
        <authorList>
            <consortium name="The Broad Institute Genomics Platform"/>
            <consortium name="The Broad Institute Genome Sequencing Center for Infectious Disease"/>
            <person name="Wu L."/>
            <person name="Ma J."/>
        </authorList>
    </citation>
    <scope>NUCLEOTIDE SEQUENCE [LARGE SCALE GENOMIC DNA]</scope>
    <source>
        <strain evidence="1 2">JCM 13476</strain>
    </source>
</reference>
<keyword evidence="2" id="KW-1185">Reference proteome</keyword>
<gene>
    <name evidence="1" type="ORF">GCM10009093_12570</name>
</gene>
<name>A0ABN0Y8R5_9CAUL</name>
<accession>A0ABN0Y8R5</accession>
<organism evidence="1 2">
    <name type="scientific">Brevundimonas terrae</name>
    <dbReference type="NCBI Taxonomy" id="363631"/>
    <lineage>
        <taxon>Bacteria</taxon>
        <taxon>Pseudomonadati</taxon>
        <taxon>Pseudomonadota</taxon>
        <taxon>Alphaproteobacteria</taxon>
        <taxon>Caulobacterales</taxon>
        <taxon>Caulobacteraceae</taxon>
        <taxon>Brevundimonas</taxon>
    </lineage>
</organism>